<keyword evidence="1 5" id="KW-0732">Signal</keyword>
<dbReference type="EMBL" id="JACYTR010000023">
    <property type="protein sequence ID" value="MBD8526434.1"/>
    <property type="molecule type" value="Genomic_DNA"/>
</dbReference>
<name>A0AAW3ZMN6_9GAMM</name>
<proteinExistence type="predicted"/>
<dbReference type="SMART" id="SM00191">
    <property type="entry name" value="Int_alpha"/>
    <property type="match status" value="6"/>
</dbReference>
<evidence type="ECO:0000256" key="5">
    <source>
        <dbReference type="SAM" id="SignalP"/>
    </source>
</evidence>
<dbReference type="AlphaFoldDB" id="A0AAW3ZMN6"/>
<reference evidence="6 7" key="1">
    <citation type="submission" date="2020-09" db="EMBL/GenBank/DDBJ databases">
        <title>Pseudoxanthomonas sp. CAU 1598 isolated from sand of Yaerae Beach.</title>
        <authorList>
            <person name="Kim W."/>
        </authorList>
    </citation>
    <scope>NUCLEOTIDE SEQUENCE [LARGE SCALE GENOMIC DNA]</scope>
    <source>
        <strain evidence="6 7">CAU 1598</strain>
    </source>
</reference>
<dbReference type="InterPro" id="IPR013517">
    <property type="entry name" value="FG-GAP"/>
</dbReference>
<keyword evidence="4" id="KW-0325">Glycoprotein</keyword>
<keyword evidence="3" id="KW-0378">Hydrolase</keyword>
<feature type="signal peptide" evidence="5">
    <location>
        <begin position="1"/>
        <end position="18"/>
    </location>
</feature>
<evidence type="ECO:0000313" key="7">
    <source>
        <dbReference type="Proteomes" id="UP000613768"/>
    </source>
</evidence>
<dbReference type="InterPro" id="IPR000413">
    <property type="entry name" value="Integrin_alpha"/>
</dbReference>
<evidence type="ECO:0000256" key="4">
    <source>
        <dbReference type="ARBA" id="ARBA00023180"/>
    </source>
</evidence>
<comment type="caution">
    <text evidence="6">The sequence shown here is derived from an EMBL/GenBank/DDBJ whole genome shotgun (WGS) entry which is preliminary data.</text>
</comment>
<dbReference type="InterPro" id="IPR028994">
    <property type="entry name" value="Integrin_alpha_N"/>
</dbReference>
<dbReference type="PANTHER" id="PTHR23221">
    <property type="entry name" value="GLYCOSYLPHOSPHATIDYLINOSITOL PHOSPHOLIPASE D"/>
    <property type="match status" value="1"/>
</dbReference>
<dbReference type="Pfam" id="PF01839">
    <property type="entry name" value="FG-GAP"/>
    <property type="match status" value="5"/>
</dbReference>
<protein>
    <submittedName>
        <fullName evidence="6">VCBS repeat-containing protein</fullName>
    </submittedName>
</protein>
<dbReference type="PANTHER" id="PTHR23221:SF7">
    <property type="entry name" value="PHOSPHATIDYLINOSITOL-GLYCAN-SPECIFIC PHOSPHOLIPASE D"/>
    <property type="match status" value="1"/>
</dbReference>
<dbReference type="GO" id="GO:0016787">
    <property type="term" value="F:hydrolase activity"/>
    <property type="evidence" value="ECO:0007669"/>
    <property type="project" value="UniProtKB-KW"/>
</dbReference>
<dbReference type="PRINTS" id="PR01185">
    <property type="entry name" value="INTEGRINA"/>
</dbReference>
<dbReference type="RefSeq" id="WP_192029856.1">
    <property type="nucleotide sequence ID" value="NZ_JACYTR010000023.1"/>
</dbReference>
<dbReference type="InterPro" id="IPR013519">
    <property type="entry name" value="Int_alpha_beta-p"/>
</dbReference>
<evidence type="ECO:0000313" key="6">
    <source>
        <dbReference type="EMBL" id="MBD8526434.1"/>
    </source>
</evidence>
<keyword evidence="7" id="KW-1185">Reference proteome</keyword>
<keyword evidence="2" id="KW-0677">Repeat</keyword>
<evidence type="ECO:0000256" key="3">
    <source>
        <dbReference type="ARBA" id="ARBA00022801"/>
    </source>
</evidence>
<dbReference type="PROSITE" id="PS51470">
    <property type="entry name" value="FG_GAP"/>
    <property type="match status" value="2"/>
</dbReference>
<evidence type="ECO:0000256" key="2">
    <source>
        <dbReference type="ARBA" id="ARBA00022737"/>
    </source>
</evidence>
<dbReference type="Proteomes" id="UP000613768">
    <property type="component" value="Unassembled WGS sequence"/>
</dbReference>
<gene>
    <name evidence="6" type="ORF">IFO71_11865</name>
</gene>
<dbReference type="Gene3D" id="2.130.10.130">
    <property type="entry name" value="Integrin alpha, N-terminal"/>
    <property type="match status" value="3"/>
</dbReference>
<accession>A0AAW3ZMN6</accession>
<dbReference type="SUPFAM" id="SSF69318">
    <property type="entry name" value="Integrin alpha N-terminal domain"/>
    <property type="match status" value="2"/>
</dbReference>
<evidence type="ECO:0000256" key="1">
    <source>
        <dbReference type="ARBA" id="ARBA00022729"/>
    </source>
</evidence>
<dbReference type="GO" id="GO:0007155">
    <property type="term" value="P:cell adhesion"/>
    <property type="evidence" value="ECO:0007669"/>
    <property type="project" value="InterPro"/>
</dbReference>
<sequence>MQHLISVLLLAMATPALASSLSLSELPSEAGFKISSSTSLDSLGSGGIGSAGDLNGDGLNDFFVVRNGGEGGVLVVLGSAAGFVGDYGVDVNAWSGGFEVRGSIAGGYIETASAVGDINGDGYDDLALGAPNSFPISSGYACILFGRSSFPAQMSTDALSHSACFSGGQEYDNVGYSISAAGDFNGDGFDDFAITAPLANFGDTDSGSVYLVFGQSLFPSQVEFGATTGVTFSRFDGLAQGDYFGMSVAHGDFNGDGKSDLAIGAEDVQGAQGPGGSVYVVYGQSEPLDAVIPADTISGNLGFEVTSVSLYGNLGRTLATGNFNGDGYDDLLVGDGNGGGDSSVVLGSAVIIFGSPRRNQELSVGVLNGLNGTVIQGVLLSDRLGERVGSAGDFNGDGIEDLLLGALGDSRVAASAGSVRILYGRPVGQWSALMNVDQFGDAEVVDVQGASASGQCGVRVSGAGDFDRDYKHDVIVSCNGEGALDEYMGAVYVLHGQFVPVVFKSGFD</sequence>
<dbReference type="GO" id="GO:0008305">
    <property type="term" value="C:integrin complex"/>
    <property type="evidence" value="ECO:0007669"/>
    <property type="project" value="InterPro"/>
</dbReference>
<organism evidence="6 7">
    <name type="scientific">Pseudomarimonas arenosa</name>
    <dbReference type="NCBI Taxonomy" id="2774145"/>
    <lineage>
        <taxon>Bacteria</taxon>
        <taxon>Pseudomonadati</taxon>
        <taxon>Pseudomonadota</taxon>
        <taxon>Gammaproteobacteria</taxon>
        <taxon>Lysobacterales</taxon>
        <taxon>Lysobacteraceae</taxon>
        <taxon>Pseudomarimonas</taxon>
    </lineage>
</organism>
<feature type="chain" id="PRO_5043565598" evidence="5">
    <location>
        <begin position="19"/>
        <end position="508"/>
    </location>
</feature>